<dbReference type="RefSeq" id="WP_397677192.1">
    <property type="nucleotide sequence ID" value="NZ_JBIRGH010000051.1"/>
</dbReference>
<dbReference type="SUPFAM" id="SSF47336">
    <property type="entry name" value="ACP-like"/>
    <property type="match status" value="2"/>
</dbReference>
<evidence type="ECO:0000256" key="5">
    <source>
        <dbReference type="SAM" id="MobiDB-lite"/>
    </source>
</evidence>
<evidence type="ECO:0000313" key="7">
    <source>
        <dbReference type="EMBL" id="MFH8590146.1"/>
    </source>
</evidence>
<dbReference type="Gene3D" id="3.40.50.12780">
    <property type="entry name" value="N-terminal domain of ligase-like"/>
    <property type="match status" value="1"/>
</dbReference>
<dbReference type="EMBL" id="JBIRGH010000051">
    <property type="protein sequence ID" value="MFH8590146.1"/>
    <property type="molecule type" value="Genomic_DNA"/>
</dbReference>
<dbReference type="PANTHER" id="PTHR45527:SF1">
    <property type="entry name" value="FATTY ACID SYNTHASE"/>
    <property type="match status" value="1"/>
</dbReference>
<gene>
    <name evidence="7" type="ORF">ACH4GP_38225</name>
</gene>
<dbReference type="SUPFAM" id="SSF52777">
    <property type="entry name" value="CoA-dependent acyltransferases"/>
    <property type="match status" value="6"/>
</dbReference>
<dbReference type="InterPro" id="IPR010071">
    <property type="entry name" value="AA_adenyl_dom"/>
</dbReference>
<feature type="domain" description="Carrier" evidence="6">
    <location>
        <begin position="2023"/>
        <end position="2098"/>
    </location>
</feature>
<dbReference type="Proteomes" id="UP001610990">
    <property type="component" value="Unassembled WGS sequence"/>
</dbReference>
<sequence length="2914" mass="309987">MTPLSFAQRRLWFLHRLEGPSATYNMPWALRLTGKLDVEALCAALADVVERHEALRTVFPETDGEPYQLILDPKDARPALDEVAAEESELRPQLDAAVRYAFDLSSEIPVRAWLYRLGESGDEFVLLLLIHHIACDGWSYAPLARDLMASYEARREGRAAELPALPVQYTDYTLWQRELLGDENDPESVLAEQVAYWKEQLAGLPEQIELPFDRPRPAVSSQRGEILTFEWDAELHRKLSEVARAEGASLFMVLQAGLAVLLSRLGAGDDIPIGMPIAGRTDEALDDLVGFFVNTLVLRTDVSGNPSFRELLGRVRETALAAYANQDVPFEHLVEVLNPDRSPNHHPLFQILLALQNAPDGDLHLAGLEVDPFLVPMGTSRFDAFFSVTEKVDGVGGPGGLSGFVEFSTDVFDRVSVERLVGRFERVLWGVVGDVGGLLSGVGVLGGVERGELLGLGRGGVVSGAVGGGDLVGLFEARVASSPGALAVVGEGFEVSYGRLNVWANVVARRLVGLGVGPEVAVGVRLGRGVEFVVAVLAVLKAGGVYVPLDERWPEARVASVLAETGVGVVVGDGAGDFAVGEEPDVDVVGEGGGNLGVVVGGEGLAYVMFTSGSSGVPKGVGVTRGDVVGLALDSGWVGGVVERVLLHSPLAFDASTFELWGPLLSGGCVVVAPVGRVDVGVLRSVVGGFGVTGLWLPAGLFGVVAEEDPSVLVGVREVVVGGDVVSVGAVLRVLGVCGGLRVVNGYGPTEMTTFVSRGVVGEGWLGGSVVPLGRPLDGTCVYVLDGFLEPVPVGVCGELYVSGVGMARGYVGRAGLSAERFVADPFGAVGERMYRTGDVVRWRHDGQLEFVGRADAQVKVRGFRIEPGEVEAVLEAHPGVGQAAAVVREDRPGDKRLVGYLVPAELDAEEGVGGESAVEQVREWQAIFDAEYEGSQAPFGEDFVGWNSSYSGSPIPVADMRVWRDVTLDGVRGLGPRRVLEIGVGTGLLMAHLASGVEEYWGTDLSAQVIDALRGQVAGRPELSDRVTLRAQAADVTEGLPEGFFDVVIVNSVVQYFPHGDYLAEVLRKALSLVVPGGAVFVGDVRDRRLLRTFRSAVQLHGAEPDSDPARLRRAIEQDVVLEKELVVDPGFFTAFAAGEPEVAGVDVRLKRGGYHNELTRYRYEAVLFKTGRPTLDTATAPHRPFDGLVALAAHLEADNPALLRVTGIPNARVGGEVRAARALTEGEALPDVLRRFQEPEGDIDPEELYALGERFGYRVTVTWSATADDRIDALFVTGAQSDLVGTYAAPTGTAPLAHYTNNPVATRDSGALVADLRTWSKERLPEYMVPSALVVLDRLPLTANGKLDRRALPAPEFEAGAGRMPRTPREEVLCDLFAQVLGLGQVGIDDDFFDLGGHSLLATRLVSRIRSTLGIELPIRALFEAPTVAELAAWSDGDGPVRTPLEPRERPDRVPLSFAQQRLWFLHRLEGPSATYNIPWALRLRGCLDIEAMRAALADVVARHEALRTVFGETDGEPFQRVLAESAARPPLTVTPVAADGVQTALDEAAQYGFDLAAEAPVQARLFEVAPDEHVLLLLIHHIAGDGWSFAPLSRDLMAAYGARCAGAAPELAALPVQYADYTLWQRELLGEETAEDSLLNRQVGYWKEKLAGLPEQTPLPVDRPRSSVVSYEGDLITFEWDGELHAKLAGFARAEGVSMFMVLQAGLAALLSRLGAGDDVPIGTPIAGRTDEALDDLVGFFVNTLVMRTDVSGEPSLRELVGRVRETALGAYANQDVPFEHLVEVLNPKRSMAHHPLFQVSLGLQNAPDFRLDLPGLSVTPEEARTGTARFDLALHFQEKPQETADGGGFWGFVEYNSALFDASTVRNLVQRLAGLLTSAVAEPEREVTAFDLLRTGERFALLASAEAAAGEGLPGAVRAYILDPRLQLLPPGAPGDLYLAAAAGDSRDGLVPDPYGEPGGRMYRTGRRARWEAGGKLAYLDIAADPSGDRAQSESASGSGSTSDSGSDVGAESEGTHREPATTAERVLSEIFMELLELDGIGLDDDIFELGFHSLLAMRLVSRVRAALGVELPIRVLFEAPTVAEVTEWLDTSGGTPDLARLPLAVRERPDLVPLSFAQRRLWFLHRLEGPSATYNVPWAVRLSGRLDAGALRVALGDVVARHESLRTVFPEASGEPYQLVVSGAEARPELETVAVDEAGLQAALDEAARYGFDLSSELPLRATLFRLGAEEHVLLLLIHHIVSDAWSFAPLSRDLMTSYEARCAGTAPELPALPVQYADYALWQSELLGDGDDSESVPARQIDYWKGQLAGLPERIELPTDRPRPAVASYRGDLLTFEWDAELHAGLEELARAEGASLFMVLQAGLAALLSRLGAGDDIPIGTPIAGRSDAALDDLVGFFLNTLVLRADTSGNPSFRELVGRVRETALGAYANQDVPFEHLVELLNPERSMAHHPLFQVSLSLDNAPDNDLRLGGLDIRPEGARTETARFDAFFSVSERRGVGGAAGGLAGLVEFSTDLFDRVSVERLVARFEAVLRAVVVDAGVRLGRLGVLLGAEESRLAVWGAGAGVDSGSGPGVGGLVSWGDVGGWFVEQVVSRGGEPAVVAGEGSLTYAELDGAAEVLARRLVGLGAGPEGFVVLVVPRGLGMVTSLLAVVKSGAAFVPVDPEYPVERIAAVLGQVDPVVVVSVSGVRDRLVSVVPGVRWLVLDEEVAELESDSEFGSDSGVNSGLEPGWSVGSVSASGSASGSGSGSVSGSGSGVLGLLPVYVVFTSGSTGVPKGVVMPRVALANLLGWQRRVRPGGVGVRVAQFTGLGFDVLVQEVLSALVGGKCLVVPSDEVRRDVVGFARWLGEVGVGELFAPNVVVDGVCGAAVEGGVVLPSSLEVAQAGEALVPSVGVRRVFAGGVGR</sequence>
<dbReference type="InterPro" id="IPR009081">
    <property type="entry name" value="PP-bd_ACP"/>
</dbReference>
<dbReference type="SMART" id="SM00823">
    <property type="entry name" value="PKS_PP"/>
    <property type="match status" value="2"/>
</dbReference>
<keyword evidence="3" id="KW-0597">Phosphoprotein</keyword>
<dbReference type="Gene3D" id="1.10.1200.10">
    <property type="entry name" value="ACP-like"/>
    <property type="match status" value="2"/>
</dbReference>
<organism evidence="7 8">
    <name type="scientific">Streptomyces celluloflavus</name>
    <dbReference type="NCBI Taxonomy" id="58344"/>
    <lineage>
        <taxon>Bacteria</taxon>
        <taxon>Bacillati</taxon>
        <taxon>Actinomycetota</taxon>
        <taxon>Actinomycetes</taxon>
        <taxon>Kitasatosporales</taxon>
        <taxon>Streptomycetaceae</taxon>
        <taxon>Streptomyces</taxon>
    </lineage>
</organism>
<evidence type="ECO:0000256" key="1">
    <source>
        <dbReference type="ARBA" id="ARBA00001957"/>
    </source>
</evidence>
<evidence type="ECO:0000256" key="3">
    <source>
        <dbReference type="ARBA" id="ARBA00022553"/>
    </source>
</evidence>
<dbReference type="Pfam" id="PF13193">
    <property type="entry name" value="AMP-binding_C"/>
    <property type="match status" value="1"/>
</dbReference>
<dbReference type="Gene3D" id="3.40.50.980">
    <property type="match status" value="4"/>
</dbReference>
<dbReference type="InterPro" id="IPR020806">
    <property type="entry name" value="PKS_PP-bd"/>
</dbReference>
<evidence type="ECO:0000313" key="8">
    <source>
        <dbReference type="Proteomes" id="UP001610990"/>
    </source>
</evidence>
<evidence type="ECO:0000256" key="4">
    <source>
        <dbReference type="ARBA" id="ARBA00022737"/>
    </source>
</evidence>
<evidence type="ECO:0000256" key="2">
    <source>
        <dbReference type="ARBA" id="ARBA00022450"/>
    </source>
</evidence>
<dbReference type="InterPro" id="IPR000873">
    <property type="entry name" value="AMP-dep_synth/lig_dom"/>
</dbReference>
<feature type="compositionally biased region" description="Low complexity" evidence="5">
    <location>
        <begin position="1997"/>
        <end position="2011"/>
    </location>
</feature>
<dbReference type="InterPro" id="IPR045851">
    <property type="entry name" value="AMP-bd_C_sf"/>
</dbReference>
<dbReference type="InterPro" id="IPR001242">
    <property type="entry name" value="Condensation_dom"/>
</dbReference>
<accession>A0ABW7RPX7</accession>
<dbReference type="CDD" id="cd02440">
    <property type="entry name" value="AdoMet_MTases"/>
    <property type="match status" value="1"/>
</dbReference>
<proteinExistence type="predicted"/>
<dbReference type="InterPro" id="IPR020845">
    <property type="entry name" value="AMP-binding_CS"/>
</dbReference>
<protein>
    <submittedName>
        <fullName evidence="7">Amino acid adenylation domain-containing protein</fullName>
    </submittedName>
</protein>
<feature type="domain" description="Carrier" evidence="6">
    <location>
        <begin position="1366"/>
        <end position="1441"/>
    </location>
</feature>
<dbReference type="InterPro" id="IPR023213">
    <property type="entry name" value="CAT-like_dom_sf"/>
</dbReference>
<dbReference type="Gene3D" id="2.30.38.10">
    <property type="entry name" value="Luciferase, Domain 3"/>
    <property type="match status" value="1"/>
</dbReference>
<dbReference type="Gene3D" id="3.30.559.10">
    <property type="entry name" value="Chloramphenicol acetyltransferase-like domain"/>
    <property type="match status" value="3"/>
</dbReference>
<dbReference type="InterPro" id="IPR029063">
    <property type="entry name" value="SAM-dependent_MTases_sf"/>
</dbReference>
<dbReference type="InterPro" id="IPR036736">
    <property type="entry name" value="ACP-like_sf"/>
</dbReference>
<reference evidence="7 8" key="1">
    <citation type="submission" date="2024-10" db="EMBL/GenBank/DDBJ databases">
        <title>The Natural Products Discovery Center: Release of the First 8490 Sequenced Strains for Exploring Actinobacteria Biosynthetic Diversity.</title>
        <authorList>
            <person name="Kalkreuter E."/>
            <person name="Kautsar S.A."/>
            <person name="Yang D."/>
            <person name="Bader C.D."/>
            <person name="Teijaro C.N."/>
            <person name="Fluegel L."/>
            <person name="Davis C.M."/>
            <person name="Simpson J.R."/>
            <person name="Lauterbach L."/>
            <person name="Steele A.D."/>
            <person name="Gui C."/>
            <person name="Meng S."/>
            <person name="Li G."/>
            <person name="Viehrig K."/>
            <person name="Ye F."/>
            <person name="Su P."/>
            <person name="Kiefer A.F."/>
            <person name="Nichols A."/>
            <person name="Cepeda A.J."/>
            <person name="Yan W."/>
            <person name="Fan B."/>
            <person name="Jiang Y."/>
            <person name="Adhikari A."/>
            <person name="Zheng C.-J."/>
            <person name="Schuster L."/>
            <person name="Cowan T.M."/>
            <person name="Smanski M.J."/>
            <person name="Chevrette M.G."/>
            <person name="De Carvalho L.P.S."/>
            <person name="Shen B."/>
        </authorList>
    </citation>
    <scope>NUCLEOTIDE SEQUENCE [LARGE SCALE GENOMIC DNA]</scope>
    <source>
        <strain evidence="7 8">NPDC018013</strain>
    </source>
</reference>
<dbReference type="InterPro" id="IPR042099">
    <property type="entry name" value="ANL_N_sf"/>
</dbReference>
<dbReference type="SUPFAM" id="SSF53335">
    <property type="entry name" value="S-adenosyl-L-methionine-dependent methyltransferases"/>
    <property type="match status" value="1"/>
</dbReference>
<keyword evidence="4" id="KW-0677">Repeat</keyword>
<dbReference type="PROSITE" id="PS50075">
    <property type="entry name" value="CARRIER"/>
    <property type="match status" value="2"/>
</dbReference>
<dbReference type="InterPro" id="IPR006162">
    <property type="entry name" value="Ppantetheine_attach_site"/>
</dbReference>
<dbReference type="NCBIfam" id="TIGR01733">
    <property type="entry name" value="AA-adenyl-dom"/>
    <property type="match status" value="1"/>
</dbReference>
<name>A0ABW7RPX7_9ACTN</name>
<dbReference type="CDD" id="cd19540">
    <property type="entry name" value="LCL_NRPS-like"/>
    <property type="match status" value="3"/>
</dbReference>
<dbReference type="InterPro" id="IPR013217">
    <property type="entry name" value="Methyltransf_12"/>
</dbReference>
<dbReference type="PROSITE" id="PS00012">
    <property type="entry name" value="PHOSPHOPANTETHEINE"/>
    <property type="match status" value="2"/>
</dbReference>
<dbReference type="Pfam" id="PF00501">
    <property type="entry name" value="AMP-binding"/>
    <property type="match status" value="2"/>
</dbReference>
<dbReference type="Pfam" id="PF00668">
    <property type="entry name" value="Condensation"/>
    <property type="match status" value="3"/>
</dbReference>
<dbReference type="Gene3D" id="3.40.50.150">
    <property type="entry name" value="Vaccinia Virus protein VP39"/>
    <property type="match status" value="1"/>
</dbReference>
<dbReference type="PROSITE" id="PS00455">
    <property type="entry name" value="AMP_BINDING"/>
    <property type="match status" value="2"/>
</dbReference>
<dbReference type="Gene3D" id="3.30.559.30">
    <property type="entry name" value="Nonribosomal peptide synthetase, condensation domain"/>
    <property type="match status" value="3"/>
</dbReference>
<comment type="cofactor">
    <cofactor evidence="1">
        <name>pantetheine 4'-phosphate</name>
        <dbReference type="ChEBI" id="CHEBI:47942"/>
    </cofactor>
</comment>
<keyword evidence="8" id="KW-1185">Reference proteome</keyword>
<comment type="caution">
    <text evidence="7">The sequence shown here is derived from an EMBL/GenBank/DDBJ whole genome shotgun (WGS) entry which is preliminary data.</text>
</comment>
<dbReference type="Pfam" id="PF08242">
    <property type="entry name" value="Methyltransf_12"/>
    <property type="match status" value="1"/>
</dbReference>
<dbReference type="SUPFAM" id="SSF56801">
    <property type="entry name" value="Acetyl-CoA synthetase-like"/>
    <property type="match status" value="3"/>
</dbReference>
<keyword evidence="2" id="KW-0596">Phosphopantetheine</keyword>
<feature type="non-terminal residue" evidence="7">
    <location>
        <position position="2914"/>
    </location>
</feature>
<dbReference type="PANTHER" id="PTHR45527">
    <property type="entry name" value="NONRIBOSOMAL PEPTIDE SYNTHETASE"/>
    <property type="match status" value="1"/>
</dbReference>
<feature type="region of interest" description="Disordered" evidence="5">
    <location>
        <begin position="1990"/>
        <end position="2027"/>
    </location>
</feature>
<dbReference type="InterPro" id="IPR025110">
    <property type="entry name" value="AMP-bd_C"/>
</dbReference>
<dbReference type="Gene3D" id="3.30.300.30">
    <property type="match status" value="2"/>
</dbReference>
<dbReference type="Pfam" id="PF00550">
    <property type="entry name" value="PP-binding"/>
    <property type="match status" value="2"/>
</dbReference>
<evidence type="ECO:0000259" key="6">
    <source>
        <dbReference type="PROSITE" id="PS50075"/>
    </source>
</evidence>